<name>A0ABU1T8C9_9SPHI</name>
<comment type="caution">
    <text evidence="1">The sequence shown here is derived from an EMBL/GenBank/DDBJ whole genome shotgun (WGS) entry which is preliminary data.</text>
</comment>
<dbReference type="Proteomes" id="UP001247620">
    <property type="component" value="Unassembled WGS sequence"/>
</dbReference>
<evidence type="ECO:0008006" key="3">
    <source>
        <dbReference type="Google" id="ProtNLM"/>
    </source>
</evidence>
<dbReference type="RefSeq" id="WP_310092416.1">
    <property type="nucleotide sequence ID" value="NZ_JAVDUU010000001.1"/>
</dbReference>
<accession>A0ABU1T8C9</accession>
<keyword evidence="2" id="KW-1185">Reference proteome</keyword>
<evidence type="ECO:0000313" key="1">
    <source>
        <dbReference type="EMBL" id="MDR6941070.1"/>
    </source>
</evidence>
<reference evidence="1 2" key="1">
    <citation type="submission" date="2023-07" db="EMBL/GenBank/DDBJ databases">
        <title>Sorghum-associated microbial communities from plants grown in Nebraska, USA.</title>
        <authorList>
            <person name="Schachtman D."/>
        </authorList>
    </citation>
    <scope>NUCLEOTIDE SEQUENCE [LARGE SCALE GENOMIC DNA]</scope>
    <source>
        <strain evidence="1 2">3262</strain>
    </source>
</reference>
<sequence length="63" mass="7521">MSLLEVDKKKKMHTDDADARVLKTEGPLCEKDEQAQAIERLKKLQEEALNKWHFRRQQKEKTK</sequence>
<evidence type="ECO:0000313" key="2">
    <source>
        <dbReference type="Proteomes" id="UP001247620"/>
    </source>
</evidence>
<organism evidence="1 2">
    <name type="scientific">Mucilaginibacter pocheonensis</name>
    <dbReference type="NCBI Taxonomy" id="398050"/>
    <lineage>
        <taxon>Bacteria</taxon>
        <taxon>Pseudomonadati</taxon>
        <taxon>Bacteroidota</taxon>
        <taxon>Sphingobacteriia</taxon>
        <taxon>Sphingobacteriales</taxon>
        <taxon>Sphingobacteriaceae</taxon>
        <taxon>Mucilaginibacter</taxon>
    </lineage>
</organism>
<gene>
    <name evidence="1" type="ORF">J2W55_000898</name>
</gene>
<dbReference type="EMBL" id="JAVDUU010000001">
    <property type="protein sequence ID" value="MDR6941070.1"/>
    <property type="molecule type" value="Genomic_DNA"/>
</dbReference>
<protein>
    <recommendedName>
        <fullName evidence="3">Transposase</fullName>
    </recommendedName>
</protein>
<proteinExistence type="predicted"/>